<dbReference type="Proteomes" id="UP001230188">
    <property type="component" value="Unassembled WGS sequence"/>
</dbReference>
<protein>
    <submittedName>
        <fullName evidence="1">Uncharacterized protein</fullName>
    </submittedName>
</protein>
<comment type="caution">
    <text evidence="1">The sequence shown here is derived from an EMBL/GenBank/DDBJ whole genome shotgun (WGS) entry which is preliminary data.</text>
</comment>
<dbReference type="SUPFAM" id="SSF49899">
    <property type="entry name" value="Concanavalin A-like lectins/glucanases"/>
    <property type="match status" value="1"/>
</dbReference>
<dbReference type="Pfam" id="PF13385">
    <property type="entry name" value="Laminin_G_3"/>
    <property type="match status" value="1"/>
</dbReference>
<dbReference type="InterPro" id="IPR013320">
    <property type="entry name" value="ConA-like_dom_sf"/>
</dbReference>
<feature type="non-terminal residue" evidence="1">
    <location>
        <position position="1"/>
    </location>
</feature>
<dbReference type="Gene3D" id="2.60.120.200">
    <property type="match status" value="1"/>
</dbReference>
<organism evidence="1 2">
    <name type="scientific">Chrysophaeum taylorii</name>
    <dbReference type="NCBI Taxonomy" id="2483200"/>
    <lineage>
        <taxon>Eukaryota</taxon>
        <taxon>Sar</taxon>
        <taxon>Stramenopiles</taxon>
        <taxon>Ochrophyta</taxon>
        <taxon>Pelagophyceae</taxon>
        <taxon>Pelagomonadales</taxon>
        <taxon>Pelagomonadaceae</taxon>
        <taxon>Chrysophaeum</taxon>
    </lineage>
</organism>
<sequence length="1577" mass="168625">PYAWHHFCITFDGEDVAVYADGAILATYSPPQALNTGPHQDLIIGHIVDGDPTSAFLGWVGAIDDVMVFNKALSATSIDETYPNSDTKSEAVCVADCQSLDASNDDSVVSTDEPSYLDTVATARPDPDLKSHEPTLGKSQRNAVVASLGRSEREPEHLATFDAYFRADGLPDREALDHSQLSAVVRAEFGPDGSSIVASDRRFVFDAHRAVLCAFACTHAATIPEQSDVPSLETAYGLSNGMPFRRAACGAFHRALRAALGKTKSPPHHVSFERAELFATQHGPKPSNPVVCTVDGTFVFARGDTLDYSERYSNGKAERRAVGASVRPFVGNARGLACRDTDIPALAPTGEMSERGAIERTFVRTNGDTFSDAIKQILAVSIHHTRCNTDANTKRGSYATTFARALSTSLQCAIWCYGRTTHFDAKHEPYVITELDAVTISKRRTKHSAIARAFIYSVGKTVHAADIGSIQHSYPDICALVRAHESAKRDPVSNSDCVTNGCANNSTLAITIGSAYGCPYKCTDHFPDATTHFDAKHDTYVIAELVAIGISERRTKRSTIASVIACSVGWPHLAADIGVIQHSYTHESAKRNPVSNSDCVTNGCANNSTLAITIGSAYGCPYKCTDHFPDATTHFDAKHDTYVIAELVAIGISECRTKRSTIASVIACSCCADIRALVSTHESAKRNPVSNSDCVTNGCANNSTLAITIGSAYGCPYKCTDHFPDATTHFDTKHDTYVIAELVAICISQHRTKRSTIASVIARSVGWPHLAADIGVIQHSYPDICALVRAHESAKRNPVSNSDCVTNGCANNSTLAITIGSAYGCPYKCTDHFPDATTHFDAKHDTYVIAELVAIGISECRTKRSTIASVIACSCCADICALVSTHESAKRNPVSNSDCVTNGCANNSTLAITIGSAYGCPYKCTDHFPDATTHFDTKHDAYVIAELVAIGISKRRTKRSTIASVVARSCSADIYALVSTFECVKRDPVSNSDCVTNGCANNSTLAITIGSAYGCPYKCTDHFPDATTHFDAKHDTYVIAELVAIGISECRTKRSTIASVIACSVGWPHLAADIGAIQHSYTHESAKRNPVSNSDCVTNGCANNSTLAITIGSAYGCPYKCTDHFPDATTHFDAKHDTYVIAELDPVGISERRTKRSTIASVVARSCSADIYALVSTFECVKRDPVSNSDCVTNGCANNSTLAITIGSAYGCPYKCTDHFPDATTHFDAKHDTYVIAELVAIGISECRTKRSTIASVIACSCCADIRALVSTHESAKRNPVSNSDCVTNGCANNSTLAITIGSAYACPYKCTDHFPDATTHFDTKHDAYVIAELVAIGISKRRTKRSTIASAIACSVGWPHLAADIGAIQHSYTHESAKRNPVSNSDCVTNGCANNSTLAITIGSAYSCPYKCTDHIPDATTHFDAKHDTYVINELVAIGISERRTKRNTIASVIACSVGWPHLAADIGVIQHSYTHESAKRNPVSNSDCVTNGCANNSTLAITIGSAYSCPYLSAPTIFPTATTHFDAKHDTYVINELVAIGISECRTKRSTIASAIACSVGWPHLAADIGAIQHS</sequence>
<reference evidence="1" key="1">
    <citation type="submission" date="2023-01" db="EMBL/GenBank/DDBJ databases">
        <title>Metagenome sequencing of chrysophaentin producing Chrysophaeum taylorii.</title>
        <authorList>
            <person name="Davison J."/>
            <person name="Bewley C."/>
        </authorList>
    </citation>
    <scope>NUCLEOTIDE SEQUENCE</scope>
    <source>
        <strain evidence="1">NIES-1699</strain>
    </source>
</reference>
<proteinExistence type="predicted"/>
<dbReference type="EMBL" id="JAQMWT010000280">
    <property type="protein sequence ID" value="KAJ8606328.1"/>
    <property type="molecule type" value="Genomic_DNA"/>
</dbReference>
<name>A0AAD7UH96_9STRA</name>
<keyword evidence="2" id="KW-1185">Reference proteome</keyword>
<evidence type="ECO:0000313" key="2">
    <source>
        <dbReference type="Proteomes" id="UP001230188"/>
    </source>
</evidence>
<accession>A0AAD7UH96</accession>
<evidence type="ECO:0000313" key="1">
    <source>
        <dbReference type="EMBL" id="KAJ8606328.1"/>
    </source>
</evidence>
<gene>
    <name evidence="1" type="ORF">CTAYLR_010377</name>
</gene>